<evidence type="ECO:0000313" key="8">
    <source>
        <dbReference type="RefSeq" id="XP_022244474.1"/>
    </source>
</evidence>
<dbReference type="Gene3D" id="2.10.90.10">
    <property type="entry name" value="Cystine-knot cytokines"/>
    <property type="match status" value="1"/>
</dbReference>
<name>A0ABM1SLH0_LIMPO</name>
<dbReference type="InterPro" id="IPR004133">
    <property type="entry name" value="DAN_dom"/>
</dbReference>
<dbReference type="RefSeq" id="XP_022244476.1">
    <property type="nucleotide sequence ID" value="XM_022388768.1"/>
</dbReference>
<dbReference type="GeneID" id="111086330"/>
<evidence type="ECO:0000313" key="9">
    <source>
        <dbReference type="RefSeq" id="XP_022244475.1"/>
    </source>
</evidence>
<evidence type="ECO:0000256" key="5">
    <source>
        <dbReference type="SAM" id="MobiDB-lite"/>
    </source>
</evidence>
<accession>A0ABM1SLH0</accession>
<dbReference type="PANTHER" id="PTHR15283">
    <property type="entry name" value="GREMLIN 1"/>
    <property type="match status" value="1"/>
</dbReference>
<dbReference type="InterPro" id="IPR006207">
    <property type="entry name" value="Cys_knot_C"/>
</dbReference>
<organism evidence="7 10">
    <name type="scientific">Limulus polyphemus</name>
    <name type="common">Atlantic horseshoe crab</name>
    <dbReference type="NCBI Taxonomy" id="6850"/>
    <lineage>
        <taxon>Eukaryota</taxon>
        <taxon>Metazoa</taxon>
        <taxon>Ecdysozoa</taxon>
        <taxon>Arthropoda</taxon>
        <taxon>Chelicerata</taxon>
        <taxon>Merostomata</taxon>
        <taxon>Xiphosura</taxon>
        <taxon>Limulidae</taxon>
        <taxon>Limulus</taxon>
    </lineage>
</organism>
<evidence type="ECO:0000313" key="11">
    <source>
        <dbReference type="RefSeq" id="XP_022244477.1"/>
    </source>
</evidence>
<evidence type="ECO:0000256" key="3">
    <source>
        <dbReference type="ARBA" id="ARBA00022729"/>
    </source>
</evidence>
<keyword evidence="4" id="KW-1015">Disulfide bond</keyword>
<evidence type="ECO:0000313" key="10">
    <source>
        <dbReference type="RefSeq" id="XP_022244476.1"/>
    </source>
</evidence>
<protein>
    <submittedName>
        <fullName evidence="8 9">Uncharacterized protein LOC111086330</fullName>
    </submittedName>
</protein>
<evidence type="ECO:0000313" key="7">
    <source>
        <dbReference type="Proteomes" id="UP000694941"/>
    </source>
</evidence>
<keyword evidence="3" id="KW-0732">Signal</keyword>
<dbReference type="InterPro" id="IPR029034">
    <property type="entry name" value="Cystine-knot_cytokine"/>
</dbReference>
<dbReference type="Proteomes" id="UP000694941">
    <property type="component" value="Unplaced"/>
</dbReference>
<keyword evidence="7" id="KW-1185">Reference proteome</keyword>
<sequence length="271" mass="31248">MMKISSEVKKLQVVYVWVTILCLGCVSGDKMWARQRTSETETFTKRSPTVGDSVVSFLIGALKAGNKTGGTQSMTTQDESLRISVVVRLKEFIEIIKTEFDKFKDNYHKHKKRCRKNDKRWRRRYGNKRRRRNKNRFRKTHHHHGRESSSAGTLFPLKSDSPSMIVTTTSHLQKGWCQTKPMVQQIQEEGCISAEISNNFCYGQCNSFFIPKPGNDLTDDNSAAFRSCPFCKPRKVHWITVVLQCPTLTPPIRIKQVMHVEKCRCTSQISQ</sequence>
<evidence type="ECO:0000256" key="4">
    <source>
        <dbReference type="ARBA" id="ARBA00023157"/>
    </source>
</evidence>
<dbReference type="RefSeq" id="XP_022244477.1">
    <property type="nucleotide sequence ID" value="XM_022388769.1"/>
</dbReference>
<evidence type="ECO:0000256" key="1">
    <source>
        <dbReference type="ARBA" id="ARBA00004613"/>
    </source>
</evidence>
<dbReference type="PANTHER" id="PTHR15283:SF4">
    <property type="entry name" value="BURSICON"/>
    <property type="match status" value="1"/>
</dbReference>
<feature type="domain" description="CTCK" evidence="6">
    <location>
        <begin position="179"/>
        <end position="271"/>
    </location>
</feature>
<keyword evidence="2" id="KW-0964">Secreted</keyword>
<evidence type="ECO:0000259" key="6">
    <source>
        <dbReference type="SMART" id="SM00041"/>
    </source>
</evidence>
<dbReference type="RefSeq" id="XP_022244475.1">
    <property type="nucleotide sequence ID" value="XM_022388767.1"/>
</dbReference>
<dbReference type="RefSeq" id="XP_022244474.1">
    <property type="nucleotide sequence ID" value="XM_022388766.1"/>
</dbReference>
<comment type="subcellular location">
    <subcellularLocation>
        <location evidence="1">Secreted</location>
    </subcellularLocation>
</comment>
<feature type="region of interest" description="Disordered" evidence="5">
    <location>
        <begin position="114"/>
        <end position="154"/>
    </location>
</feature>
<gene>
    <name evidence="8 9 10 11" type="primary">LOC111086330</name>
</gene>
<dbReference type="Pfam" id="PF03045">
    <property type="entry name" value="DAN"/>
    <property type="match status" value="1"/>
</dbReference>
<evidence type="ECO:0000256" key="2">
    <source>
        <dbReference type="ARBA" id="ARBA00022525"/>
    </source>
</evidence>
<proteinExistence type="predicted"/>
<dbReference type="SMART" id="SM00041">
    <property type="entry name" value="CT"/>
    <property type="match status" value="1"/>
</dbReference>
<feature type="compositionally biased region" description="Basic residues" evidence="5">
    <location>
        <begin position="114"/>
        <end position="145"/>
    </location>
</feature>
<reference evidence="8 9" key="1">
    <citation type="submission" date="2025-05" db="UniProtKB">
        <authorList>
            <consortium name="RefSeq"/>
        </authorList>
    </citation>
    <scope>IDENTIFICATION</scope>
    <source>
        <tissue evidence="8 9">Muscle</tissue>
    </source>
</reference>